<dbReference type="InterPro" id="IPR036890">
    <property type="entry name" value="HATPase_C_sf"/>
</dbReference>
<feature type="transmembrane region" description="Helical" evidence="1">
    <location>
        <begin position="86"/>
        <end position="105"/>
    </location>
</feature>
<feature type="domain" description="Signal transduction histidine kinase internal region" evidence="2">
    <location>
        <begin position="166"/>
        <end position="241"/>
    </location>
</feature>
<dbReference type="Pfam" id="PF06580">
    <property type="entry name" value="His_kinase"/>
    <property type="match status" value="1"/>
</dbReference>
<feature type="transmembrane region" description="Helical" evidence="1">
    <location>
        <begin position="125"/>
        <end position="145"/>
    </location>
</feature>
<keyword evidence="1" id="KW-0472">Membrane</keyword>
<reference evidence="3 4" key="1">
    <citation type="submission" date="2018-04" db="EMBL/GenBank/DDBJ databases">
        <title>Sphingobacterium cortibacter sp. nov.</title>
        <authorList>
            <person name="Li Y."/>
        </authorList>
    </citation>
    <scope>NUCLEOTIDE SEQUENCE [LARGE SCALE GENOMIC DNA]</scope>
    <source>
        <strain evidence="3 4">2c-3</strain>
    </source>
</reference>
<evidence type="ECO:0000256" key="1">
    <source>
        <dbReference type="SAM" id="Phobius"/>
    </source>
</evidence>
<dbReference type="PANTHER" id="PTHR34220:SF7">
    <property type="entry name" value="SENSOR HISTIDINE KINASE YPDA"/>
    <property type="match status" value="1"/>
</dbReference>
<feature type="transmembrane region" description="Helical" evidence="1">
    <location>
        <begin position="52"/>
        <end position="74"/>
    </location>
</feature>
<dbReference type="AlphaFoldDB" id="A0A2T8HGE2"/>
<sequence>MSNKPRIQDIKVSHFIVDNRYRLARHLFLLTGVLMLLAFSSLIRDIPSPHKYYHLATVYAGMMMMSYANIYILVPRLFFRGHYIGYFILLFLLVFVFLLAISWVLRQVPSDIAFEKSVDSSHTGFYDALMSLIPIILVTTMIKLFQRWTLDNTEINELKDTSVAIEMDILRNQISPHFLFNMLNGIKVTMRTDTEKAESMIFKLSDFLRYQLYENTADKTFFKSEIDFLTNLIELEKTRRENFSTSITTDIPQKEINSLLIPPNLFTIFVENAIKHSVSIGLEDSYVNVHFEKANNRLCFTCTNSKDTVYSNRMNKKPGGIGLANIRRRLELLYGDHCQLQIIGDEFIHTVKLNIPL</sequence>
<keyword evidence="1" id="KW-0812">Transmembrane</keyword>
<evidence type="ECO:0000313" key="3">
    <source>
        <dbReference type="EMBL" id="PVH24506.1"/>
    </source>
</evidence>
<protein>
    <submittedName>
        <fullName evidence="3">Histidine kinase</fullName>
    </submittedName>
</protein>
<keyword evidence="4" id="KW-1185">Reference proteome</keyword>
<dbReference type="SUPFAM" id="SSF55874">
    <property type="entry name" value="ATPase domain of HSP90 chaperone/DNA topoisomerase II/histidine kinase"/>
    <property type="match status" value="1"/>
</dbReference>
<evidence type="ECO:0000259" key="2">
    <source>
        <dbReference type="Pfam" id="PF06580"/>
    </source>
</evidence>
<dbReference type="OrthoDB" id="9792992at2"/>
<dbReference type="GO" id="GO:0016020">
    <property type="term" value="C:membrane"/>
    <property type="evidence" value="ECO:0007669"/>
    <property type="project" value="InterPro"/>
</dbReference>
<keyword evidence="3" id="KW-0808">Transferase</keyword>
<name>A0A2T8HGE2_9SPHI</name>
<accession>A0A2T8HGE2</accession>
<dbReference type="GO" id="GO:0000155">
    <property type="term" value="F:phosphorelay sensor kinase activity"/>
    <property type="evidence" value="ECO:0007669"/>
    <property type="project" value="InterPro"/>
</dbReference>
<dbReference type="Gene3D" id="3.30.565.10">
    <property type="entry name" value="Histidine kinase-like ATPase, C-terminal domain"/>
    <property type="match status" value="1"/>
</dbReference>
<keyword evidence="3" id="KW-0418">Kinase</keyword>
<gene>
    <name evidence="3" type="ORF">DC487_13295</name>
</gene>
<comment type="caution">
    <text evidence="3">The sequence shown here is derived from an EMBL/GenBank/DDBJ whole genome shotgun (WGS) entry which is preliminary data.</text>
</comment>
<evidence type="ECO:0000313" key="4">
    <source>
        <dbReference type="Proteomes" id="UP000245627"/>
    </source>
</evidence>
<feature type="transmembrane region" description="Helical" evidence="1">
    <location>
        <begin position="27"/>
        <end position="46"/>
    </location>
</feature>
<dbReference type="PANTHER" id="PTHR34220">
    <property type="entry name" value="SENSOR HISTIDINE KINASE YPDA"/>
    <property type="match status" value="1"/>
</dbReference>
<dbReference type="InterPro" id="IPR010559">
    <property type="entry name" value="Sig_transdc_His_kin_internal"/>
</dbReference>
<dbReference type="EMBL" id="QDKG01000005">
    <property type="protein sequence ID" value="PVH24506.1"/>
    <property type="molecule type" value="Genomic_DNA"/>
</dbReference>
<dbReference type="InterPro" id="IPR050640">
    <property type="entry name" value="Bact_2-comp_sensor_kinase"/>
</dbReference>
<proteinExistence type="predicted"/>
<organism evidence="3 4">
    <name type="scientific">Sphingobacterium corticibacter</name>
    <dbReference type="NCBI Taxonomy" id="2171749"/>
    <lineage>
        <taxon>Bacteria</taxon>
        <taxon>Pseudomonadati</taxon>
        <taxon>Bacteroidota</taxon>
        <taxon>Sphingobacteriia</taxon>
        <taxon>Sphingobacteriales</taxon>
        <taxon>Sphingobacteriaceae</taxon>
        <taxon>Sphingobacterium</taxon>
    </lineage>
</organism>
<dbReference type="RefSeq" id="WP_116776454.1">
    <property type="nucleotide sequence ID" value="NZ_QDKG01000005.1"/>
</dbReference>
<keyword evidence="1" id="KW-1133">Transmembrane helix</keyword>
<dbReference type="Proteomes" id="UP000245627">
    <property type="component" value="Unassembled WGS sequence"/>
</dbReference>